<comment type="caution">
    <text evidence="1">The sequence shown here is derived from an EMBL/GenBank/DDBJ whole genome shotgun (WGS) entry which is preliminary data.</text>
</comment>
<dbReference type="Proteomes" id="UP000636505">
    <property type="component" value="Unassembled WGS sequence"/>
</dbReference>
<dbReference type="EMBL" id="JADEXG010000128">
    <property type="protein sequence ID" value="MBE9080488.1"/>
    <property type="molecule type" value="Genomic_DNA"/>
</dbReference>
<keyword evidence="2" id="KW-1185">Reference proteome</keyword>
<accession>A0A8J7AM28</accession>
<name>A0A8J7AM28_9CYAN</name>
<evidence type="ECO:0000313" key="2">
    <source>
        <dbReference type="Proteomes" id="UP000636505"/>
    </source>
</evidence>
<proteinExistence type="predicted"/>
<reference evidence="1" key="1">
    <citation type="submission" date="2020-10" db="EMBL/GenBank/DDBJ databases">
        <authorList>
            <person name="Castelo-Branco R."/>
            <person name="Eusebio N."/>
            <person name="Adriana R."/>
            <person name="Vieira A."/>
            <person name="Brugerolle De Fraissinette N."/>
            <person name="Rezende De Castro R."/>
            <person name="Schneider M.P."/>
            <person name="Vasconcelos V."/>
            <person name="Leao P.N."/>
        </authorList>
    </citation>
    <scope>NUCLEOTIDE SEQUENCE</scope>
    <source>
        <strain evidence="1">LEGE 07310</strain>
    </source>
</reference>
<protein>
    <submittedName>
        <fullName evidence="1">Uncharacterized protein</fullName>
    </submittedName>
</protein>
<dbReference type="AlphaFoldDB" id="A0A8J7AM28"/>
<organism evidence="1 2">
    <name type="scientific">Vasconcelosia minhoensis LEGE 07310</name>
    <dbReference type="NCBI Taxonomy" id="915328"/>
    <lineage>
        <taxon>Bacteria</taxon>
        <taxon>Bacillati</taxon>
        <taxon>Cyanobacteriota</taxon>
        <taxon>Cyanophyceae</taxon>
        <taxon>Nodosilineales</taxon>
        <taxon>Cymatolegaceae</taxon>
        <taxon>Vasconcelosia</taxon>
        <taxon>Vasconcelosia minhoensis</taxon>
    </lineage>
</organism>
<dbReference type="RefSeq" id="WP_193912473.1">
    <property type="nucleotide sequence ID" value="NZ_JADEXG010000128.1"/>
</dbReference>
<gene>
    <name evidence="1" type="ORF">IQ241_24940</name>
</gene>
<evidence type="ECO:0000313" key="1">
    <source>
        <dbReference type="EMBL" id="MBE9080488.1"/>
    </source>
</evidence>
<sequence>MSALTLNTLASKLSQDLSPLPEIATEPTVRCALGRDKLMVLAEYPAAPTDTILSQAFAQLEQRLRHQLNISGLPEEAAELAASTDKIPVHLYFKLRDQEKPLAVHRFVWQVSEGFDAVFGDAAALPPETYSETYPPLDTTPFDPEPADSEAVPEEEIADLQPADTDRWEAELTENIAIAASLDEEPEVATVDEAEVQQQGRPWQQRTLHTRWLAIGLAGGVILVGGLYGATRPCTFGRCERIETAQVSGAAALDQLESAPSPGTIQDVRQDLRGVVNRLRPIPFWSPYHDQAQAVIQNYQAEIDRLDTIVAAQGSAIAAAELAQSPPHPIERWQEIAAHWRDAIQRLESVSPESAVYAFAETKLTEYRNYLAIIEGRIASEEAAEASNNQALQAAQLGTQLAEIADSLEEWETALSSWQTAVSRLEQIPQGTLAYGEAQELLPQYEASLGQVRTQTRRERIADQFFYEAVGNAAEARRYEGDEQWTLAVMNWRDALQQARRVPENTAQYEKTQNLISTYQKALSEAEANLQIAARFQTAQPSLASACGFGNQQRCAFRIQDGKVRLDLVQGYDQALNQSITPPPERQATAISPQVAAEANELLRQITAIGDNNRLPLELYDAGGEFLARYRPELDGFVR</sequence>